<gene>
    <name evidence="2" type="ORF">LCGC14_0170750</name>
</gene>
<evidence type="ECO:0000256" key="1">
    <source>
        <dbReference type="SAM" id="Phobius"/>
    </source>
</evidence>
<keyword evidence="1" id="KW-0812">Transmembrane</keyword>
<keyword evidence="1" id="KW-1133">Transmembrane helix</keyword>
<organism evidence="2">
    <name type="scientific">marine sediment metagenome</name>
    <dbReference type="NCBI Taxonomy" id="412755"/>
    <lineage>
        <taxon>unclassified sequences</taxon>
        <taxon>metagenomes</taxon>
        <taxon>ecological metagenomes</taxon>
    </lineage>
</organism>
<dbReference type="EMBL" id="LAZR01000066">
    <property type="protein sequence ID" value="KKN96146.1"/>
    <property type="molecule type" value="Genomic_DNA"/>
</dbReference>
<feature type="transmembrane region" description="Helical" evidence="1">
    <location>
        <begin position="31"/>
        <end position="49"/>
    </location>
</feature>
<comment type="caution">
    <text evidence="2">The sequence shown here is derived from an EMBL/GenBank/DDBJ whole genome shotgun (WGS) entry which is preliminary data.</text>
</comment>
<evidence type="ECO:0000313" key="2">
    <source>
        <dbReference type="EMBL" id="KKN96146.1"/>
    </source>
</evidence>
<accession>A0A0F9XAP2</accession>
<reference evidence="2" key="1">
    <citation type="journal article" date="2015" name="Nature">
        <title>Complex archaea that bridge the gap between prokaryotes and eukaryotes.</title>
        <authorList>
            <person name="Spang A."/>
            <person name="Saw J.H."/>
            <person name="Jorgensen S.L."/>
            <person name="Zaremba-Niedzwiedzka K."/>
            <person name="Martijn J."/>
            <person name="Lind A.E."/>
            <person name="van Eijk R."/>
            <person name="Schleper C."/>
            <person name="Guy L."/>
            <person name="Ettema T.J."/>
        </authorList>
    </citation>
    <scope>NUCLEOTIDE SEQUENCE</scope>
</reference>
<keyword evidence="1" id="KW-0472">Membrane</keyword>
<feature type="transmembrane region" description="Helical" evidence="1">
    <location>
        <begin position="102"/>
        <end position="122"/>
    </location>
</feature>
<proteinExistence type="predicted"/>
<protein>
    <submittedName>
        <fullName evidence="2">Uncharacterized protein</fullName>
    </submittedName>
</protein>
<name>A0A0F9XAP2_9ZZZZ</name>
<feature type="transmembrane region" description="Helical" evidence="1">
    <location>
        <begin position="7"/>
        <end position="25"/>
    </location>
</feature>
<feature type="transmembrane region" description="Helical" evidence="1">
    <location>
        <begin position="61"/>
        <end position="82"/>
    </location>
</feature>
<dbReference type="AlphaFoldDB" id="A0A0F9XAP2"/>
<sequence>MQYVFAGLVYGLIGAVLWMLFKFDLSLGEQGARFLVGSGFGMTMALGYWRISCPTDQARPIGFSPFGVWPVFAMFVVSGGLLLTPAEAVYASEGYYWWTQTWVRVLASMMVLVGGYLTNIWIDRSPRLIVI</sequence>